<proteinExistence type="predicted"/>
<dbReference type="Proteomes" id="UP000245489">
    <property type="component" value="Unassembled WGS sequence"/>
</dbReference>
<evidence type="ECO:0000313" key="2">
    <source>
        <dbReference type="Proteomes" id="UP000245489"/>
    </source>
</evidence>
<keyword evidence="2" id="KW-1185">Reference proteome</keyword>
<name>A0A316DZH1_9BACT</name>
<evidence type="ECO:0000313" key="1">
    <source>
        <dbReference type="EMBL" id="PWK23325.1"/>
    </source>
</evidence>
<sequence>MVHSQKLTNLQLELIKLFSYKIAENQVLEIKQLLSNYFADKATEEMDRLWEENNWTEETMKEWSNEHLRTPYK</sequence>
<protein>
    <submittedName>
        <fullName evidence="1">Uncharacterized protein</fullName>
    </submittedName>
</protein>
<dbReference type="AlphaFoldDB" id="A0A316DZH1"/>
<organism evidence="1 2">
    <name type="scientific">Arcicella aurantiaca</name>
    <dbReference type="NCBI Taxonomy" id="591202"/>
    <lineage>
        <taxon>Bacteria</taxon>
        <taxon>Pseudomonadati</taxon>
        <taxon>Bacteroidota</taxon>
        <taxon>Cytophagia</taxon>
        <taxon>Cytophagales</taxon>
        <taxon>Flectobacillaceae</taxon>
        <taxon>Arcicella</taxon>
    </lineage>
</organism>
<comment type="caution">
    <text evidence="1">The sequence shown here is derived from an EMBL/GenBank/DDBJ whole genome shotgun (WGS) entry which is preliminary data.</text>
</comment>
<dbReference type="EMBL" id="QGGO01000017">
    <property type="protein sequence ID" value="PWK23325.1"/>
    <property type="molecule type" value="Genomic_DNA"/>
</dbReference>
<accession>A0A316DZH1</accession>
<gene>
    <name evidence="1" type="ORF">LV89_03142</name>
</gene>
<reference evidence="1 2" key="1">
    <citation type="submission" date="2018-05" db="EMBL/GenBank/DDBJ databases">
        <title>Genomic Encyclopedia of Archaeal and Bacterial Type Strains, Phase II (KMG-II): from individual species to whole genera.</title>
        <authorList>
            <person name="Goeker M."/>
        </authorList>
    </citation>
    <scope>NUCLEOTIDE SEQUENCE [LARGE SCALE GENOMIC DNA]</scope>
    <source>
        <strain evidence="1 2">DSM 22214</strain>
    </source>
</reference>
<dbReference type="OrthoDB" id="1495366at2"/>
<dbReference type="RefSeq" id="WP_109743849.1">
    <property type="nucleotide sequence ID" value="NZ_QGGO01000017.1"/>
</dbReference>